<reference evidence="1" key="1">
    <citation type="submission" date="2021-06" db="EMBL/GenBank/DDBJ databases">
        <authorList>
            <person name="Kallberg Y."/>
            <person name="Tangrot J."/>
            <person name="Rosling A."/>
        </authorList>
    </citation>
    <scope>NUCLEOTIDE SEQUENCE</scope>
    <source>
        <strain evidence="1">MA461A</strain>
    </source>
</reference>
<proteinExistence type="predicted"/>
<dbReference type="EMBL" id="CAJVQC010141309">
    <property type="protein sequence ID" value="CAG8844153.1"/>
    <property type="molecule type" value="Genomic_DNA"/>
</dbReference>
<keyword evidence="2" id="KW-1185">Reference proteome</keyword>
<accession>A0ACA9SMM4</accession>
<evidence type="ECO:0000313" key="2">
    <source>
        <dbReference type="Proteomes" id="UP000789920"/>
    </source>
</evidence>
<feature type="non-terminal residue" evidence="1">
    <location>
        <position position="1"/>
    </location>
</feature>
<dbReference type="Proteomes" id="UP000789920">
    <property type="component" value="Unassembled WGS sequence"/>
</dbReference>
<sequence length="119" mass="14385">TIEDNISTTIEEFNSFSISEASEEYKEIWKMINYMYRQISKQMKYIEQVTEALVDHKLHIEALQRKSFGIPKKINYLEKTVKQLIDTINKHNQYIEDLEQENRNLKRKLSDLQKDHYQT</sequence>
<name>A0ACA9SMM4_9GLOM</name>
<organism evidence="1 2">
    <name type="scientific">Racocetra persica</name>
    <dbReference type="NCBI Taxonomy" id="160502"/>
    <lineage>
        <taxon>Eukaryota</taxon>
        <taxon>Fungi</taxon>
        <taxon>Fungi incertae sedis</taxon>
        <taxon>Mucoromycota</taxon>
        <taxon>Glomeromycotina</taxon>
        <taxon>Glomeromycetes</taxon>
        <taxon>Diversisporales</taxon>
        <taxon>Gigasporaceae</taxon>
        <taxon>Racocetra</taxon>
    </lineage>
</organism>
<protein>
    <submittedName>
        <fullName evidence="1">16683_t:CDS:1</fullName>
    </submittedName>
</protein>
<comment type="caution">
    <text evidence="1">The sequence shown here is derived from an EMBL/GenBank/DDBJ whole genome shotgun (WGS) entry which is preliminary data.</text>
</comment>
<gene>
    <name evidence="1" type="ORF">RPERSI_LOCUS33090</name>
</gene>
<evidence type="ECO:0000313" key="1">
    <source>
        <dbReference type="EMBL" id="CAG8844153.1"/>
    </source>
</evidence>